<evidence type="ECO:0000313" key="1">
    <source>
        <dbReference type="EMBL" id="EAZ88157.1"/>
    </source>
</evidence>
<reference evidence="1 2" key="1">
    <citation type="submission" date="2007-03" db="EMBL/GenBank/DDBJ databases">
        <authorList>
            <person name="Stal L."/>
            <person name="Ferriera S."/>
            <person name="Johnson J."/>
            <person name="Kravitz S."/>
            <person name="Beeson K."/>
            <person name="Sutton G."/>
            <person name="Rogers Y.-H."/>
            <person name="Friedman R."/>
            <person name="Frazier M."/>
            <person name="Venter J.C."/>
        </authorList>
    </citation>
    <scope>NUCLEOTIDE SEQUENCE [LARGE SCALE GENOMIC DNA]</scope>
    <source>
        <strain evidence="1 2">CCY0110</strain>
    </source>
</reference>
<dbReference type="EMBL" id="AAXW01000102">
    <property type="protein sequence ID" value="EAZ88157.1"/>
    <property type="molecule type" value="Genomic_DNA"/>
</dbReference>
<accession>A3IZE5</accession>
<comment type="caution">
    <text evidence="1">The sequence shown here is derived from an EMBL/GenBank/DDBJ whole genome shotgun (WGS) entry which is preliminary data.</text>
</comment>
<dbReference type="AlphaFoldDB" id="A3IZE5"/>
<keyword evidence="2" id="KW-1185">Reference proteome</keyword>
<proteinExistence type="predicted"/>
<evidence type="ECO:0000313" key="2">
    <source>
        <dbReference type="Proteomes" id="UP000003781"/>
    </source>
</evidence>
<sequence>MSQQIPFLNLEDLKTIDFSEKALVKTTGEDYCLSVSDVIDKLGEESEDINNILRLLGEETILCRLFKLKEEVYCGVPKIYRDESNKVKLYDAQNNPQPIDKEIQFIEYETDYAKQLDDSFIFTGYQTIAIKEGDLTAALKVSTGIFKEWQTTITEQYKKDSSQVKMPQGKGTIPPQIINFYPRSIVPMSSLEVGQSLIVQENLGLDPRQPGATRFQVQEFNLDINQPVGEVFEVWANYQLRKHYQQYGQTPCTVVDKDKKGDKTILKFARADFAKVS</sequence>
<protein>
    <submittedName>
        <fullName evidence="1">Uncharacterized protein</fullName>
    </submittedName>
</protein>
<name>A3IZE5_9CHRO</name>
<organism evidence="1 2">
    <name type="scientific">Crocosphaera chwakensis CCY0110</name>
    <dbReference type="NCBI Taxonomy" id="391612"/>
    <lineage>
        <taxon>Bacteria</taxon>
        <taxon>Bacillati</taxon>
        <taxon>Cyanobacteriota</taxon>
        <taxon>Cyanophyceae</taxon>
        <taxon>Oscillatoriophycideae</taxon>
        <taxon>Chroococcales</taxon>
        <taxon>Aphanothecaceae</taxon>
        <taxon>Crocosphaera</taxon>
        <taxon>Crocosphaera chwakensis</taxon>
    </lineage>
</organism>
<dbReference type="OrthoDB" id="9842702at2"/>
<dbReference type="Proteomes" id="UP000003781">
    <property type="component" value="Unassembled WGS sequence"/>
</dbReference>
<dbReference type="eggNOG" id="ENOG503215G">
    <property type="taxonomic scope" value="Bacteria"/>
</dbReference>
<dbReference type="RefSeq" id="WP_008278762.1">
    <property type="nucleotide sequence ID" value="NZ_AAXW01000102.1"/>
</dbReference>
<gene>
    <name evidence="1" type="ORF">CY0110_14775</name>
</gene>